<protein>
    <submittedName>
        <fullName evidence="13">Uncharacterized protein</fullName>
    </submittedName>
</protein>
<evidence type="ECO:0000256" key="8">
    <source>
        <dbReference type="PROSITE-ProRule" id="PRU00024"/>
    </source>
</evidence>
<dbReference type="SMART" id="SM00249">
    <property type="entry name" value="PHD"/>
    <property type="match status" value="1"/>
</dbReference>
<dbReference type="EMBL" id="CAJOBJ010004499">
    <property type="protein sequence ID" value="CAF4002407.1"/>
    <property type="molecule type" value="Genomic_DNA"/>
</dbReference>
<dbReference type="InterPro" id="IPR011011">
    <property type="entry name" value="Znf_FYVE_PHD"/>
</dbReference>
<dbReference type="InterPro" id="IPR036427">
    <property type="entry name" value="Bromodomain-like_sf"/>
</dbReference>
<keyword evidence="6 9" id="KW-0103">Bromodomain</keyword>
<dbReference type="Gene3D" id="3.30.40.10">
    <property type="entry name" value="Zinc/RING finger domain, C3HC4 (zinc finger)"/>
    <property type="match status" value="1"/>
</dbReference>
<evidence type="ECO:0000256" key="6">
    <source>
        <dbReference type="ARBA" id="ARBA00023117"/>
    </source>
</evidence>
<dbReference type="Pfam" id="PF00628">
    <property type="entry name" value="PHD"/>
    <property type="match status" value="1"/>
</dbReference>
<dbReference type="PROSITE" id="PS50014">
    <property type="entry name" value="BROMODOMAIN_2"/>
    <property type="match status" value="1"/>
</dbReference>
<evidence type="ECO:0000259" key="11">
    <source>
        <dbReference type="PROSITE" id="PS50016"/>
    </source>
</evidence>
<keyword evidence="3 8" id="KW-0863">Zinc-finger</keyword>
<dbReference type="Proteomes" id="UP000681720">
    <property type="component" value="Unassembled WGS sequence"/>
</dbReference>
<feature type="domain" description="B box-type" evidence="12">
    <location>
        <begin position="45"/>
        <end position="86"/>
    </location>
</feature>
<dbReference type="CDD" id="cd15541">
    <property type="entry name" value="PHD_TIF1_like"/>
    <property type="match status" value="1"/>
</dbReference>
<dbReference type="PROSITE" id="PS00633">
    <property type="entry name" value="BROMODOMAIN_1"/>
    <property type="match status" value="1"/>
</dbReference>
<evidence type="ECO:0000256" key="9">
    <source>
        <dbReference type="PROSITE-ProRule" id="PRU00035"/>
    </source>
</evidence>
<dbReference type="SMART" id="SM00297">
    <property type="entry name" value="BROMO"/>
    <property type="match status" value="1"/>
</dbReference>
<evidence type="ECO:0000256" key="3">
    <source>
        <dbReference type="ARBA" id="ARBA00022771"/>
    </source>
</evidence>
<evidence type="ECO:0000259" key="12">
    <source>
        <dbReference type="PROSITE" id="PS50119"/>
    </source>
</evidence>
<evidence type="ECO:0000313" key="14">
    <source>
        <dbReference type="Proteomes" id="UP000681720"/>
    </source>
</evidence>
<dbReference type="Pfam" id="PF00439">
    <property type="entry name" value="Bromodomain"/>
    <property type="match status" value="1"/>
</dbReference>
<comment type="caution">
    <text evidence="13">The sequence shown here is derived from an EMBL/GenBank/DDBJ whole genome shotgun (WGS) entry which is preliminary data.</text>
</comment>
<evidence type="ECO:0000313" key="13">
    <source>
        <dbReference type="EMBL" id="CAF4002407.1"/>
    </source>
</evidence>
<keyword evidence="7" id="KW-0539">Nucleus</keyword>
<feature type="domain" description="PHD-type" evidence="11">
    <location>
        <begin position="312"/>
        <end position="360"/>
    </location>
</feature>
<dbReference type="InterPro" id="IPR013083">
    <property type="entry name" value="Znf_RING/FYVE/PHD"/>
</dbReference>
<dbReference type="PROSITE" id="PS01359">
    <property type="entry name" value="ZF_PHD_1"/>
    <property type="match status" value="1"/>
</dbReference>
<organism evidence="13 14">
    <name type="scientific">Rotaria magnacalcarata</name>
    <dbReference type="NCBI Taxonomy" id="392030"/>
    <lineage>
        <taxon>Eukaryota</taxon>
        <taxon>Metazoa</taxon>
        <taxon>Spiralia</taxon>
        <taxon>Gnathifera</taxon>
        <taxon>Rotifera</taxon>
        <taxon>Eurotatoria</taxon>
        <taxon>Bdelloidea</taxon>
        <taxon>Philodinida</taxon>
        <taxon>Philodinidae</taxon>
        <taxon>Rotaria</taxon>
    </lineage>
</organism>
<evidence type="ECO:0000256" key="5">
    <source>
        <dbReference type="ARBA" id="ARBA00023054"/>
    </source>
</evidence>
<dbReference type="PROSITE" id="PS50016">
    <property type="entry name" value="ZF_PHD_2"/>
    <property type="match status" value="1"/>
</dbReference>
<dbReference type="SMART" id="SM00336">
    <property type="entry name" value="BBOX"/>
    <property type="match status" value="1"/>
</dbReference>
<evidence type="ECO:0000256" key="4">
    <source>
        <dbReference type="ARBA" id="ARBA00022833"/>
    </source>
</evidence>
<reference evidence="13" key="1">
    <citation type="submission" date="2021-02" db="EMBL/GenBank/DDBJ databases">
        <authorList>
            <person name="Nowell W R."/>
        </authorList>
    </citation>
    <scope>NUCLEOTIDE SEQUENCE</scope>
</reference>
<feature type="non-terminal residue" evidence="13">
    <location>
        <position position="505"/>
    </location>
</feature>
<dbReference type="Gene3D" id="3.30.160.60">
    <property type="entry name" value="Classic Zinc Finger"/>
    <property type="match status" value="1"/>
</dbReference>
<evidence type="ECO:0000256" key="1">
    <source>
        <dbReference type="ARBA" id="ARBA00004123"/>
    </source>
</evidence>
<dbReference type="InterPro" id="IPR019786">
    <property type="entry name" value="Zinc_finger_PHD-type_CS"/>
</dbReference>
<proteinExistence type="predicted"/>
<gene>
    <name evidence="13" type="ORF">GIL414_LOCUS11836</name>
</gene>
<dbReference type="Gene3D" id="1.20.920.10">
    <property type="entry name" value="Bromodomain-like"/>
    <property type="match status" value="1"/>
</dbReference>
<evidence type="ECO:0000256" key="2">
    <source>
        <dbReference type="ARBA" id="ARBA00022723"/>
    </source>
</evidence>
<dbReference type="AlphaFoldDB" id="A0A8S2NI92"/>
<dbReference type="PROSITE" id="PS50119">
    <property type="entry name" value="ZF_BBOX"/>
    <property type="match status" value="2"/>
</dbReference>
<dbReference type="Pfam" id="PF00643">
    <property type="entry name" value="zf-B_box"/>
    <property type="match status" value="1"/>
</dbReference>
<dbReference type="InterPro" id="IPR001965">
    <property type="entry name" value="Znf_PHD"/>
</dbReference>
<sequence length="505" mass="58570">YCDSCADWLCIQCKNAHARVRLTKDHVVTQKNNEEARKIRGPTQNEKLLCQIHNEELARNFCQDCQMLTCDECQITLHKNHRYLFIDEAIQNQKINLHSLANKVRDVRLVLNKIQQARNQQRSDIDQTERQVIDDIKLFGLNMIAEVSRACKQLINDTTTLCNQARTQFTEKNTRFEQYLQNIDHSLDFVNEALTTSSKMAILKSNRVMNKRLDHLLHQNAIWSKAINPFQLKFSPNDPKNIPFNNYKSWCISTQCFLFFIELKNFLFLLLFDLEQTNGIEQGKLNKYHSQLTTFDRSDTDHQSAISLDTSEDFCAVCRCGGELVCCDECPRVYHVECHVPSLNEVSMNDKWKCGLCSEINQSSTILKRKHDDTNDKLSSTEKQICEKLILHMYTHSSSVPFHHPVPADCIGYHKVITRPMDLRTIKGKLNSYANISEFLADVRLMFHNCSTFNRPESEIGKSGRTLSKAFDEWLEKYCSNSQISIPDRTNKRKKTSIQMIDHVS</sequence>
<dbReference type="InterPro" id="IPR018359">
    <property type="entry name" value="Bromodomain_CS"/>
</dbReference>
<dbReference type="InterPro" id="IPR001487">
    <property type="entry name" value="Bromodomain"/>
</dbReference>
<evidence type="ECO:0000256" key="7">
    <source>
        <dbReference type="ARBA" id="ARBA00023242"/>
    </source>
</evidence>
<name>A0A8S2NI92_9BILA</name>
<dbReference type="InterPro" id="IPR000315">
    <property type="entry name" value="Znf_B-box"/>
</dbReference>
<evidence type="ECO:0000259" key="10">
    <source>
        <dbReference type="PROSITE" id="PS50014"/>
    </source>
</evidence>
<keyword evidence="4" id="KW-0862">Zinc</keyword>
<dbReference type="GO" id="GO:0000785">
    <property type="term" value="C:chromatin"/>
    <property type="evidence" value="ECO:0007669"/>
    <property type="project" value="TreeGrafter"/>
</dbReference>
<comment type="subcellular location">
    <subcellularLocation>
        <location evidence="1">Nucleus</location>
    </subcellularLocation>
</comment>
<keyword evidence="2" id="KW-0479">Metal-binding</keyword>
<dbReference type="PANTHER" id="PTHR45915">
    <property type="entry name" value="TRANSCRIPTION INTERMEDIARY FACTOR"/>
    <property type="match status" value="1"/>
</dbReference>
<accession>A0A8S2NI92</accession>
<dbReference type="PANTHER" id="PTHR45915:SF6">
    <property type="entry name" value="E3 UBIQUITIN-PROTEIN LIGASE TRIM33"/>
    <property type="match status" value="1"/>
</dbReference>
<dbReference type="GO" id="GO:0005634">
    <property type="term" value="C:nucleus"/>
    <property type="evidence" value="ECO:0007669"/>
    <property type="project" value="UniProtKB-SubCell"/>
</dbReference>
<dbReference type="SUPFAM" id="SSF57845">
    <property type="entry name" value="B-box zinc-binding domain"/>
    <property type="match status" value="1"/>
</dbReference>
<feature type="domain" description="Bromo" evidence="10">
    <location>
        <begin position="394"/>
        <end position="461"/>
    </location>
</feature>
<dbReference type="InterPro" id="IPR019787">
    <property type="entry name" value="Znf_PHD-finger"/>
</dbReference>
<keyword evidence="5" id="KW-0175">Coiled coil</keyword>
<dbReference type="SUPFAM" id="SSF57903">
    <property type="entry name" value="FYVE/PHD zinc finger"/>
    <property type="match status" value="1"/>
</dbReference>
<feature type="domain" description="B box-type" evidence="12">
    <location>
        <begin position="1"/>
        <end position="31"/>
    </location>
</feature>
<dbReference type="GO" id="GO:0008270">
    <property type="term" value="F:zinc ion binding"/>
    <property type="evidence" value="ECO:0007669"/>
    <property type="project" value="UniProtKB-KW"/>
</dbReference>
<dbReference type="SUPFAM" id="SSF47370">
    <property type="entry name" value="Bromodomain"/>
    <property type="match status" value="1"/>
</dbReference>